<dbReference type="PANTHER" id="PTHR43445">
    <property type="entry name" value="UDP-N-ACETYLMURAMATE--L-ALANINE LIGASE-RELATED"/>
    <property type="match status" value="1"/>
</dbReference>
<evidence type="ECO:0000256" key="13">
    <source>
        <dbReference type="ARBA" id="ARBA00047833"/>
    </source>
</evidence>
<comment type="caution">
    <text evidence="18">The sequence shown here is derived from an EMBL/GenBank/DDBJ whole genome shotgun (WGS) entry which is preliminary data.</text>
</comment>
<dbReference type="InterPro" id="IPR050061">
    <property type="entry name" value="MurCDEF_pg_biosynth"/>
</dbReference>
<dbReference type="InterPro" id="IPR000713">
    <property type="entry name" value="Mur_ligase_N"/>
</dbReference>
<comment type="similarity">
    <text evidence="14">Belongs to the MurCDEF family.</text>
</comment>
<dbReference type="InterPro" id="IPR013221">
    <property type="entry name" value="Mur_ligase_cen"/>
</dbReference>
<accession>A0A1G2M407</accession>
<evidence type="ECO:0000259" key="16">
    <source>
        <dbReference type="Pfam" id="PF02875"/>
    </source>
</evidence>
<dbReference type="Gene3D" id="3.40.50.720">
    <property type="entry name" value="NAD(P)-binding Rossmann-like Domain"/>
    <property type="match status" value="1"/>
</dbReference>
<reference evidence="18 19" key="1">
    <citation type="journal article" date="2016" name="Nat. Commun.">
        <title>Thousands of microbial genomes shed light on interconnected biogeochemical processes in an aquifer system.</title>
        <authorList>
            <person name="Anantharaman K."/>
            <person name="Brown C.T."/>
            <person name="Hug L.A."/>
            <person name="Sharon I."/>
            <person name="Castelle C.J."/>
            <person name="Probst A.J."/>
            <person name="Thomas B.C."/>
            <person name="Singh A."/>
            <person name="Wilkins M.J."/>
            <person name="Karaoz U."/>
            <person name="Brodie E.L."/>
            <person name="Williams K.H."/>
            <person name="Hubbard S.S."/>
            <person name="Banfield J.F."/>
        </authorList>
    </citation>
    <scope>NUCLEOTIDE SEQUENCE [LARGE SCALE GENOMIC DNA]</scope>
</reference>
<dbReference type="InterPro" id="IPR004101">
    <property type="entry name" value="Mur_ligase_C"/>
</dbReference>
<dbReference type="GO" id="GO:0005524">
    <property type="term" value="F:ATP binding"/>
    <property type="evidence" value="ECO:0007669"/>
    <property type="project" value="UniProtKB-UniRule"/>
</dbReference>
<keyword evidence="8 14" id="KW-0067">ATP-binding</keyword>
<comment type="function">
    <text evidence="14">Cell wall formation.</text>
</comment>
<evidence type="ECO:0000256" key="14">
    <source>
        <dbReference type="HAMAP-Rule" id="MF_00046"/>
    </source>
</evidence>
<feature type="binding site" evidence="14">
    <location>
        <begin position="117"/>
        <end position="123"/>
    </location>
    <ligand>
        <name>ATP</name>
        <dbReference type="ChEBI" id="CHEBI:30616"/>
    </ligand>
</feature>
<dbReference type="InterPro" id="IPR005758">
    <property type="entry name" value="UDP-N-AcMur_Ala_ligase_MurC"/>
</dbReference>
<evidence type="ECO:0000256" key="10">
    <source>
        <dbReference type="ARBA" id="ARBA00022984"/>
    </source>
</evidence>
<dbReference type="Gene3D" id="3.90.190.20">
    <property type="entry name" value="Mur ligase, C-terminal domain"/>
    <property type="match status" value="1"/>
</dbReference>
<evidence type="ECO:0000313" key="18">
    <source>
        <dbReference type="EMBL" id="OHA18494.1"/>
    </source>
</evidence>
<protein>
    <recommendedName>
        <fullName evidence="3 14">UDP-N-acetylmuramate--L-alanine ligase</fullName>
        <ecNumber evidence="3 14">6.3.2.8</ecNumber>
    </recommendedName>
    <alternativeName>
        <fullName evidence="14">UDP-N-acetylmuramoyl-L-alanine synthetase</fullName>
    </alternativeName>
</protein>
<comment type="pathway">
    <text evidence="2 14">Cell wall biogenesis; peptidoglycan biosynthesis.</text>
</comment>
<keyword evidence="6 14" id="KW-0132">Cell division</keyword>
<evidence type="ECO:0000256" key="7">
    <source>
        <dbReference type="ARBA" id="ARBA00022741"/>
    </source>
</evidence>
<dbReference type="Pfam" id="PF08245">
    <property type="entry name" value="Mur_ligase_M"/>
    <property type="match status" value="1"/>
</dbReference>
<dbReference type="Proteomes" id="UP000178873">
    <property type="component" value="Unassembled WGS sequence"/>
</dbReference>
<keyword evidence="9 14" id="KW-0133">Cell shape</keyword>
<keyword evidence="5 14" id="KW-0436">Ligase</keyword>
<dbReference type="HAMAP" id="MF_00046">
    <property type="entry name" value="MurC"/>
    <property type="match status" value="1"/>
</dbReference>
<comment type="catalytic activity">
    <reaction evidence="13 14">
        <text>UDP-N-acetyl-alpha-D-muramate + L-alanine + ATP = UDP-N-acetyl-alpha-D-muramoyl-L-alanine + ADP + phosphate + H(+)</text>
        <dbReference type="Rhea" id="RHEA:23372"/>
        <dbReference type="ChEBI" id="CHEBI:15378"/>
        <dbReference type="ChEBI" id="CHEBI:30616"/>
        <dbReference type="ChEBI" id="CHEBI:43474"/>
        <dbReference type="ChEBI" id="CHEBI:57972"/>
        <dbReference type="ChEBI" id="CHEBI:70757"/>
        <dbReference type="ChEBI" id="CHEBI:83898"/>
        <dbReference type="ChEBI" id="CHEBI:456216"/>
        <dbReference type="EC" id="6.3.2.8"/>
    </reaction>
</comment>
<evidence type="ECO:0000313" key="19">
    <source>
        <dbReference type="Proteomes" id="UP000178873"/>
    </source>
</evidence>
<dbReference type="SUPFAM" id="SSF53623">
    <property type="entry name" value="MurD-like peptide ligases, catalytic domain"/>
    <property type="match status" value="1"/>
</dbReference>
<evidence type="ECO:0000256" key="2">
    <source>
        <dbReference type="ARBA" id="ARBA00004752"/>
    </source>
</evidence>
<evidence type="ECO:0000256" key="8">
    <source>
        <dbReference type="ARBA" id="ARBA00022840"/>
    </source>
</evidence>
<keyword evidence="10 14" id="KW-0573">Peptidoglycan synthesis</keyword>
<dbReference type="PANTHER" id="PTHR43445:SF3">
    <property type="entry name" value="UDP-N-ACETYLMURAMATE--L-ALANINE LIGASE"/>
    <property type="match status" value="1"/>
</dbReference>
<dbReference type="GO" id="GO:0008360">
    <property type="term" value="P:regulation of cell shape"/>
    <property type="evidence" value="ECO:0007669"/>
    <property type="project" value="UniProtKB-KW"/>
</dbReference>
<evidence type="ECO:0000256" key="1">
    <source>
        <dbReference type="ARBA" id="ARBA00004496"/>
    </source>
</evidence>
<dbReference type="InterPro" id="IPR036565">
    <property type="entry name" value="Mur-like_cat_sf"/>
</dbReference>
<dbReference type="Pfam" id="PF01225">
    <property type="entry name" value="Mur_ligase"/>
    <property type="match status" value="1"/>
</dbReference>
<evidence type="ECO:0000256" key="5">
    <source>
        <dbReference type="ARBA" id="ARBA00022598"/>
    </source>
</evidence>
<proteinExistence type="inferred from homology"/>
<dbReference type="GO" id="GO:0005737">
    <property type="term" value="C:cytoplasm"/>
    <property type="evidence" value="ECO:0007669"/>
    <property type="project" value="UniProtKB-SubCell"/>
</dbReference>
<keyword evidence="7 14" id="KW-0547">Nucleotide-binding</keyword>
<dbReference type="STRING" id="1802301.A2664_00935"/>
<dbReference type="EC" id="6.3.2.8" evidence="3 14"/>
<evidence type="ECO:0000256" key="6">
    <source>
        <dbReference type="ARBA" id="ARBA00022618"/>
    </source>
</evidence>
<dbReference type="Pfam" id="PF02875">
    <property type="entry name" value="Mur_ligase_C"/>
    <property type="match status" value="1"/>
</dbReference>
<keyword evidence="4 14" id="KW-0963">Cytoplasm</keyword>
<dbReference type="GO" id="GO:0009252">
    <property type="term" value="P:peptidoglycan biosynthetic process"/>
    <property type="evidence" value="ECO:0007669"/>
    <property type="project" value="UniProtKB-UniRule"/>
</dbReference>
<dbReference type="EMBL" id="MHRF01000005">
    <property type="protein sequence ID" value="OHA18494.1"/>
    <property type="molecule type" value="Genomic_DNA"/>
</dbReference>
<evidence type="ECO:0000259" key="17">
    <source>
        <dbReference type="Pfam" id="PF08245"/>
    </source>
</evidence>
<dbReference type="SUPFAM" id="SSF51984">
    <property type="entry name" value="MurCD N-terminal domain"/>
    <property type="match status" value="1"/>
</dbReference>
<keyword evidence="12 14" id="KW-0961">Cell wall biogenesis/degradation</keyword>
<comment type="subcellular location">
    <subcellularLocation>
        <location evidence="1 14">Cytoplasm</location>
    </subcellularLocation>
</comment>
<dbReference type="GO" id="GO:0051301">
    <property type="term" value="P:cell division"/>
    <property type="evidence" value="ECO:0007669"/>
    <property type="project" value="UniProtKB-KW"/>
</dbReference>
<sequence length="442" mass="48819">MSQSLSAAQNIHILGIGGIGISALARLCLEEEKEVSGQDTASSPVIVELKKAGVKIFIGQSIARIPKGTDLIVYSEALEQRAPEFLERVRKLSIPMLSYPQALGELSKQKKTVAIAGTHGKTTTTAMVAHALLDAELDPTVVVGSILKDQNSNFIFGRGEHLVVEADEYKRAFLHLTPFILVITNIGLDHLDYYKDFADIQSAFAELAARVPKNGYVVLDRSDKKLQEVIRRTKAKIIDYGEFRDANLRLPFPGAHNKENAAAAAAAAHVLGVPKKRVLDSLTNFGGTWRRFDYRGKTAHGVLVYDDYAHNPDKIRAAISGYRERFPKQRLAVVFQPHLYSRTKTLFEGFTTAFSGADIVLVTPIFAAREKKDKEISSALLAKRIQKEMKGRTVLFIPQLPKVRTYIERNLKQGDVLITMGAGDIYELADSLVAAAQKKRHG</sequence>
<evidence type="ECO:0000256" key="9">
    <source>
        <dbReference type="ARBA" id="ARBA00022960"/>
    </source>
</evidence>
<dbReference type="UniPathway" id="UPA00219"/>
<dbReference type="InterPro" id="IPR036615">
    <property type="entry name" value="Mur_ligase_C_dom_sf"/>
</dbReference>
<feature type="domain" description="Mur ligase N-terminal catalytic" evidence="15">
    <location>
        <begin position="10"/>
        <end position="110"/>
    </location>
</feature>
<feature type="domain" description="Mur ligase central" evidence="17">
    <location>
        <begin position="115"/>
        <end position="242"/>
    </location>
</feature>
<feature type="domain" description="Mur ligase C-terminal" evidence="16">
    <location>
        <begin position="290"/>
        <end position="423"/>
    </location>
</feature>
<dbReference type="AlphaFoldDB" id="A0A1G2M407"/>
<evidence type="ECO:0000256" key="4">
    <source>
        <dbReference type="ARBA" id="ARBA00022490"/>
    </source>
</evidence>
<organism evidence="18 19">
    <name type="scientific">Candidatus Taylorbacteria bacterium RIFCSPHIGHO2_01_FULL_46_22b</name>
    <dbReference type="NCBI Taxonomy" id="1802301"/>
    <lineage>
        <taxon>Bacteria</taxon>
        <taxon>Candidatus Tayloriibacteriota</taxon>
    </lineage>
</organism>
<dbReference type="GO" id="GO:0008763">
    <property type="term" value="F:UDP-N-acetylmuramate-L-alanine ligase activity"/>
    <property type="evidence" value="ECO:0007669"/>
    <property type="project" value="UniProtKB-UniRule"/>
</dbReference>
<gene>
    <name evidence="14" type="primary">murC</name>
    <name evidence="18" type="ORF">A2664_00935</name>
</gene>
<dbReference type="Gene3D" id="3.40.1190.10">
    <property type="entry name" value="Mur-like, catalytic domain"/>
    <property type="match status" value="1"/>
</dbReference>
<evidence type="ECO:0000256" key="11">
    <source>
        <dbReference type="ARBA" id="ARBA00023306"/>
    </source>
</evidence>
<keyword evidence="11 14" id="KW-0131">Cell cycle</keyword>
<evidence type="ECO:0000259" key="15">
    <source>
        <dbReference type="Pfam" id="PF01225"/>
    </source>
</evidence>
<name>A0A1G2M407_9BACT</name>
<evidence type="ECO:0000256" key="12">
    <source>
        <dbReference type="ARBA" id="ARBA00023316"/>
    </source>
</evidence>
<dbReference type="GO" id="GO:0071555">
    <property type="term" value="P:cell wall organization"/>
    <property type="evidence" value="ECO:0007669"/>
    <property type="project" value="UniProtKB-KW"/>
</dbReference>
<evidence type="ECO:0000256" key="3">
    <source>
        <dbReference type="ARBA" id="ARBA00012211"/>
    </source>
</evidence>
<dbReference type="SUPFAM" id="SSF53244">
    <property type="entry name" value="MurD-like peptide ligases, peptide-binding domain"/>
    <property type="match status" value="1"/>
</dbReference>